<name>A0A1B4PLM3_BURCE</name>
<organism evidence="1 2">
    <name type="scientific">Burkholderia cepacia</name>
    <name type="common">Pseudomonas cepacia</name>
    <dbReference type="NCBI Taxonomy" id="292"/>
    <lineage>
        <taxon>Bacteria</taxon>
        <taxon>Pseudomonadati</taxon>
        <taxon>Pseudomonadota</taxon>
        <taxon>Betaproteobacteria</taxon>
        <taxon>Burkholderiales</taxon>
        <taxon>Burkholderiaceae</taxon>
        <taxon>Burkholderia</taxon>
        <taxon>Burkholderia cepacia complex</taxon>
    </lineage>
</organism>
<protein>
    <submittedName>
        <fullName evidence="1">Uncharacterized protein</fullName>
    </submittedName>
</protein>
<gene>
    <name evidence="1" type="ORF">WT26_01860</name>
</gene>
<accession>A0A1B4PLM3</accession>
<reference evidence="1 2" key="1">
    <citation type="submission" date="2015-12" db="EMBL/GenBank/DDBJ databases">
        <title>Diversity of Burkholderia near neighbor genomes.</title>
        <authorList>
            <person name="Sahl J."/>
            <person name="Wagner D."/>
            <person name="Keim P."/>
        </authorList>
    </citation>
    <scope>NUCLEOTIDE SEQUENCE [LARGE SCALE GENOMIC DNA]</scope>
    <source>
        <strain evidence="1 2">MSMB1184WGS</strain>
    </source>
</reference>
<evidence type="ECO:0000313" key="1">
    <source>
        <dbReference type="EMBL" id="AOK14815.1"/>
    </source>
</evidence>
<dbReference type="Proteomes" id="UP000094776">
    <property type="component" value="Chromosome 3"/>
</dbReference>
<evidence type="ECO:0000313" key="2">
    <source>
        <dbReference type="Proteomes" id="UP000094776"/>
    </source>
</evidence>
<sequence length="110" mass="12670">MTIATWVQFAALVVALLSLIWQQQKTSGENERKEKRIETKLRIFYALSLTEKDLEEGAIISALEGGQPLREADKVEVRKALYEMLSDETIRFTSDKKYKPRQRSPRNDGP</sequence>
<dbReference type="RefSeq" id="WP_060252609.1">
    <property type="nucleotide sequence ID" value="NZ_CP013442.1"/>
</dbReference>
<dbReference type="AlphaFoldDB" id="A0A1B4PLM3"/>
<proteinExistence type="predicted"/>
<dbReference type="EMBL" id="CP013442">
    <property type="protein sequence ID" value="AOK14815.1"/>
    <property type="molecule type" value="Genomic_DNA"/>
</dbReference>